<dbReference type="InterPro" id="IPR041633">
    <property type="entry name" value="Polbeta"/>
</dbReference>
<name>D9PJA3_9ZZZZ</name>
<proteinExistence type="predicted"/>
<evidence type="ECO:0000259" key="1">
    <source>
        <dbReference type="Pfam" id="PF18765"/>
    </source>
</evidence>
<evidence type="ECO:0000313" key="2">
    <source>
        <dbReference type="EMBL" id="EFK96365.1"/>
    </source>
</evidence>
<dbReference type="Gene3D" id="3.30.460.10">
    <property type="entry name" value="Beta Polymerase, domain 2"/>
    <property type="match status" value="1"/>
</dbReference>
<dbReference type="SUPFAM" id="SSF81301">
    <property type="entry name" value="Nucleotidyltransferase"/>
    <property type="match status" value="1"/>
</dbReference>
<protein>
    <submittedName>
        <fullName evidence="2">Protein containing Nucleotidyltransferase domain</fullName>
    </submittedName>
</protein>
<dbReference type="CDD" id="cd05403">
    <property type="entry name" value="NT_KNTase_like"/>
    <property type="match status" value="1"/>
</dbReference>
<dbReference type="InterPro" id="IPR052548">
    <property type="entry name" value="Type_VII_TA_antitoxin"/>
</dbReference>
<dbReference type="PANTHER" id="PTHR33933">
    <property type="entry name" value="NUCLEOTIDYLTRANSFERASE"/>
    <property type="match status" value="1"/>
</dbReference>
<dbReference type="EMBL" id="ADZX01000505">
    <property type="protein sequence ID" value="EFK96365.1"/>
    <property type="molecule type" value="Genomic_DNA"/>
</dbReference>
<accession>D9PJA3</accession>
<dbReference type="InterPro" id="IPR043519">
    <property type="entry name" value="NT_sf"/>
</dbReference>
<comment type="caution">
    <text evidence="2">The sequence shown here is derived from an EMBL/GenBank/DDBJ whole genome shotgun (WGS) entry which is preliminary data.</text>
</comment>
<feature type="domain" description="Polymerase beta nucleotidyltransferase" evidence="1">
    <location>
        <begin position="11"/>
        <end position="104"/>
    </location>
</feature>
<reference evidence="2" key="1">
    <citation type="submission" date="2010-07" db="EMBL/GenBank/DDBJ databases">
        <authorList>
            <consortium name="CONSOLIDER consortium CSD2007-00005"/>
            <person name="Guazzaroni M.-E."/>
            <person name="Richter M."/>
            <person name="Garcia-Salamanca A."/>
            <person name="Yarza P."/>
            <person name="Ferrer M."/>
        </authorList>
    </citation>
    <scope>NUCLEOTIDE SEQUENCE</scope>
</reference>
<dbReference type="PANTHER" id="PTHR33933:SF1">
    <property type="entry name" value="PROTEIN ADENYLYLTRANSFERASE MNTA-RELATED"/>
    <property type="match status" value="1"/>
</dbReference>
<dbReference type="GO" id="GO:0016740">
    <property type="term" value="F:transferase activity"/>
    <property type="evidence" value="ECO:0007669"/>
    <property type="project" value="UniProtKB-KW"/>
</dbReference>
<organism evidence="2">
    <name type="scientific">sediment metagenome</name>
    <dbReference type="NCBI Taxonomy" id="749907"/>
    <lineage>
        <taxon>unclassified sequences</taxon>
        <taxon>metagenomes</taxon>
        <taxon>ecological metagenomes</taxon>
    </lineage>
</organism>
<keyword evidence="2" id="KW-0808">Transferase</keyword>
<gene>
    <name evidence="2" type="ORF">LDC_1612</name>
</gene>
<dbReference type="Pfam" id="PF18765">
    <property type="entry name" value="Polbeta"/>
    <property type="match status" value="1"/>
</dbReference>
<reference evidence="2" key="2">
    <citation type="journal article" date="2011" name="Microb. Ecol.">
        <title>Taxonomic and Functional Metagenomic Profiling of the Microbial Community in the Anoxic Sediment of a Sub-saline Shallow Lake (Laguna de Carrizo, Central Spain).</title>
        <authorList>
            <person name="Ferrer M."/>
            <person name="Guazzaroni M.E."/>
            <person name="Richter M."/>
            <person name="Garcia-Salamanca A."/>
            <person name="Yarza P."/>
            <person name="Suarez-Suarez A."/>
            <person name="Solano J."/>
            <person name="Alcaide M."/>
            <person name="van Dillewijn P."/>
            <person name="Molina-Henares M.A."/>
            <person name="Lopez-Cortes N."/>
            <person name="Al-Ramahi Y."/>
            <person name="Guerrero C."/>
            <person name="Acosta A."/>
            <person name="de Eugenio L.I."/>
            <person name="Martinez V."/>
            <person name="Marques S."/>
            <person name="Rojo F."/>
            <person name="Santero E."/>
            <person name="Genilloud O."/>
            <person name="Perez-Perez J."/>
            <person name="Rossello-Mora R."/>
            <person name="Ramos J.L."/>
        </authorList>
    </citation>
    <scope>NUCLEOTIDE SEQUENCE</scope>
</reference>
<sequence>MKRMNIEEISERLKPLFKKKHVEKAIVFGSGARGTQTRKSDLDLLIVLATDKRFFDRYEDFAEIPDLIKGSSVDMLIYSPEELKNISHRKFIKMILAEGKIIYEH</sequence>
<dbReference type="AlphaFoldDB" id="D9PJA3"/>